<dbReference type="Pfam" id="PF09720">
    <property type="entry name" value="Unstab_antitox"/>
    <property type="match status" value="1"/>
</dbReference>
<evidence type="ECO:0000313" key="2">
    <source>
        <dbReference type="Proteomes" id="UP000325286"/>
    </source>
</evidence>
<dbReference type="EMBL" id="CP042914">
    <property type="protein sequence ID" value="QEG39102.1"/>
    <property type="molecule type" value="Genomic_DNA"/>
</dbReference>
<name>A0A5B9QML6_9BACT</name>
<dbReference type="RefSeq" id="WP_068142343.1">
    <property type="nucleotide sequence ID" value="NZ_CP042914.1"/>
</dbReference>
<reference evidence="1 2" key="1">
    <citation type="submission" date="2019-08" db="EMBL/GenBank/DDBJ databases">
        <title>Deep-cultivation of Planctomycetes and their phenomic and genomic characterization uncovers novel biology.</title>
        <authorList>
            <person name="Wiegand S."/>
            <person name="Jogler M."/>
            <person name="Boedeker C."/>
            <person name="Pinto D."/>
            <person name="Vollmers J."/>
            <person name="Rivas-Marin E."/>
            <person name="Kohn T."/>
            <person name="Peeters S.H."/>
            <person name="Heuer A."/>
            <person name="Rast P."/>
            <person name="Oberbeckmann S."/>
            <person name="Bunk B."/>
            <person name="Jeske O."/>
            <person name="Meyerdierks A."/>
            <person name="Storesund J.E."/>
            <person name="Kallscheuer N."/>
            <person name="Luecker S."/>
            <person name="Lage O.M."/>
            <person name="Pohl T."/>
            <person name="Merkel B.J."/>
            <person name="Hornburger P."/>
            <person name="Mueller R.-W."/>
            <person name="Bruemmer F."/>
            <person name="Labrenz M."/>
            <person name="Spormann A.M."/>
            <person name="Op den Camp H."/>
            <person name="Overmann J."/>
            <person name="Amann R."/>
            <person name="Jetten M.S.M."/>
            <person name="Mascher T."/>
            <person name="Medema M.H."/>
            <person name="Devos D.P."/>
            <person name="Kaster A.-K."/>
            <person name="Ovreas L."/>
            <person name="Rohde M."/>
            <person name="Galperin M.Y."/>
            <person name="Jogler C."/>
        </authorList>
    </citation>
    <scope>NUCLEOTIDE SEQUENCE [LARGE SCALE GENOMIC DNA]</scope>
    <source>
        <strain evidence="1 2">UC8</strain>
    </source>
</reference>
<organism evidence="1 2">
    <name type="scientific">Roseimaritima ulvae</name>
    <dbReference type="NCBI Taxonomy" id="980254"/>
    <lineage>
        <taxon>Bacteria</taxon>
        <taxon>Pseudomonadati</taxon>
        <taxon>Planctomycetota</taxon>
        <taxon>Planctomycetia</taxon>
        <taxon>Pirellulales</taxon>
        <taxon>Pirellulaceae</taxon>
        <taxon>Roseimaritima</taxon>
    </lineage>
</organism>
<evidence type="ECO:0000313" key="1">
    <source>
        <dbReference type="EMBL" id="QEG39102.1"/>
    </source>
</evidence>
<keyword evidence="2" id="KW-1185">Reference proteome</keyword>
<dbReference type="InterPro" id="IPR013406">
    <property type="entry name" value="CHP02574_addiction_mod"/>
</dbReference>
<protein>
    <submittedName>
        <fullName evidence="1">Addiction module component</fullName>
    </submittedName>
</protein>
<dbReference type="NCBIfam" id="TIGR02574">
    <property type="entry name" value="stabl_TIGR02574"/>
    <property type="match status" value="1"/>
</dbReference>
<proteinExistence type="predicted"/>
<gene>
    <name evidence="1" type="ORF">UC8_10630</name>
</gene>
<sequence>MSDVPIPSNIRNLPVADRIELAPKIWESVAEDKAAIGLSDEHKRIIDERIREADEKAESLISAEDVFRDLMGEQ</sequence>
<dbReference type="KEGG" id="rul:UC8_10630"/>
<dbReference type="AlphaFoldDB" id="A0A5B9QML6"/>
<dbReference type="Proteomes" id="UP000325286">
    <property type="component" value="Chromosome"/>
</dbReference>
<accession>A0A5B9QML6</accession>